<protein>
    <recommendedName>
        <fullName evidence="2">Cyclic nucleotide-binding domain-containing protein</fullName>
    </recommendedName>
</protein>
<dbReference type="SMART" id="SM00100">
    <property type="entry name" value="cNMP"/>
    <property type="match status" value="2"/>
</dbReference>
<sequence>MNLSQLSGEQSLDDSDESQQQIQKHRQRKQLSEMDVLIATLQIEPKQRTWQQLKFLCDTLEQNVHYFSQLRNKLTTQILIKLMATISIEQINTFNVVFNQGETGRKMYIILKGEVAVLIKTDDQNEIVLKEDNKRRRGTKTFDELILHRFSNYRIVAYKKQYDYFGEIAIEQRIPRTATVITKEPCTFAIITFDAYQQLLSELQADNLQLRQVVIARMYPFNLLNEQQFQQILHNYEELNIQGGCLLYREHQYADALYLVIKGEVLVQIKELVDNAAAQIQEQKYFVNFQKQQRIKNIGLFGTGQIVGDYELYLHKKYKHKLIRRTISIVKSDSRIIRIPIKQFLDVIEHGLSAKWLLRYLNEKYEQKEQLPILQLKDEQENRKVNSFISPQFKKMILRLKKNHDHNKISSDRYQQVNYKQSFEDGNIDEQFTGLKKEINYQDKSVLKYLAKDQILQKRKSNTLTGFSIEKFASTLKSRVKFTKLLTQIDEESTCYRFHSTPTKTNGFSFKQAQTFTNNQPPSYKLNQTFKLN</sequence>
<dbReference type="OMA" id="ARMYPFN"/>
<comment type="caution">
    <text evidence="3">The sequence shown here is derived from an EMBL/GenBank/DDBJ whole genome shotgun (WGS) entry which is preliminary data.</text>
</comment>
<dbReference type="GO" id="GO:0005952">
    <property type="term" value="C:cAMP-dependent protein kinase complex"/>
    <property type="evidence" value="ECO:0007669"/>
    <property type="project" value="InterPro"/>
</dbReference>
<organism evidence="3 4">
    <name type="scientific">Paramecium primaurelia</name>
    <dbReference type="NCBI Taxonomy" id="5886"/>
    <lineage>
        <taxon>Eukaryota</taxon>
        <taxon>Sar</taxon>
        <taxon>Alveolata</taxon>
        <taxon>Ciliophora</taxon>
        <taxon>Intramacronucleata</taxon>
        <taxon>Oligohymenophorea</taxon>
        <taxon>Peniculida</taxon>
        <taxon>Parameciidae</taxon>
        <taxon>Paramecium</taxon>
    </lineage>
</organism>
<evidence type="ECO:0000256" key="1">
    <source>
        <dbReference type="SAM" id="MobiDB-lite"/>
    </source>
</evidence>
<evidence type="ECO:0000259" key="2">
    <source>
        <dbReference type="PROSITE" id="PS50042"/>
    </source>
</evidence>
<feature type="region of interest" description="Disordered" evidence="1">
    <location>
        <begin position="1"/>
        <end position="27"/>
    </location>
</feature>
<dbReference type="PROSITE" id="PS50042">
    <property type="entry name" value="CNMP_BINDING_3"/>
    <property type="match status" value="2"/>
</dbReference>
<evidence type="ECO:0000313" key="3">
    <source>
        <dbReference type="EMBL" id="CAD8096012.1"/>
    </source>
</evidence>
<name>A0A8S1NUY5_PARPR</name>
<evidence type="ECO:0000313" key="4">
    <source>
        <dbReference type="Proteomes" id="UP000688137"/>
    </source>
</evidence>
<dbReference type="PROSITE" id="PS00889">
    <property type="entry name" value="CNMP_BINDING_2"/>
    <property type="match status" value="1"/>
</dbReference>
<dbReference type="EMBL" id="CAJJDM010000103">
    <property type="protein sequence ID" value="CAD8096012.1"/>
    <property type="molecule type" value="Genomic_DNA"/>
</dbReference>
<feature type="domain" description="Cyclic nucleotide-binding" evidence="2">
    <location>
        <begin position="220"/>
        <end position="348"/>
    </location>
</feature>
<dbReference type="GO" id="GO:0005829">
    <property type="term" value="C:cytosol"/>
    <property type="evidence" value="ECO:0007669"/>
    <property type="project" value="TreeGrafter"/>
</dbReference>
<dbReference type="InterPro" id="IPR018488">
    <property type="entry name" value="cNMP-bd_CS"/>
</dbReference>
<keyword evidence="4" id="KW-1185">Reference proteome</keyword>
<dbReference type="InterPro" id="IPR050503">
    <property type="entry name" value="cAMP-dep_PK_reg_su-like"/>
</dbReference>
<dbReference type="GO" id="GO:0004862">
    <property type="term" value="F:cAMP-dependent protein kinase inhibitor activity"/>
    <property type="evidence" value="ECO:0007669"/>
    <property type="project" value="TreeGrafter"/>
</dbReference>
<proteinExistence type="predicted"/>
<dbReference type="InterPro" id="IPR000595">
    <property type="entry name" value="cNMP-bd_dom"/>
</dbReference>
<accession>A0A8S1NUY5</accession>
<dbReference type="CDD" id="cd00038">
    <property type="entry name" value="CAP_ED"/>
    <property type="match status" value="2"/>
</dbReference>
<gene>
    <name evidence="3" type="ORF">PPRIM_AZ9-3.1.T1000049</name>
</gene>
<dbReference type="GO" id="GO:0034236">
    <property type="term" value="F:protein kinase A catalytic subunit binding"/>
    <property type="evidence" value="ECO:0007669"/>
    <property type="project" value="TreeGrafter"/>
</dbReference>
<dbReference type="Proteomes" id="UP000688137">
    <property type="component" value="Unassembled WGS sequence"/>
</dbReference>
<feature type="compositionally biased region" description="Low complexity" evidence="1">
    <location>
        <begin position="1"/>
        <end position="10"/>
    </location>
</feature>
<dbReference type="GO" id="GO:0030552">
    <property type="term" value="F:cAMP binding"/>
    <property type="evidence" value="ECO:0007669"/>
    <property type="project" value="TreeGrafter"/>
</dbReference>
<dbReference type="FunFam" id="2.60.120.10:FF:000249">
    <property type="entry name" value="Uncharacterized protein"/>
    <property type="match status" value="1"/>
</dbReference>
<dbReference type="PANTHER" id="PTHR11635:SF152">
    <property type="entry name" value="CAMP-DEPENDENT PROTEIN KINASE TYPE I REGULATORY SUBUNIT-RELATED"/>
    <property type="match status" value="1"/>
</dbReference>
<dbReference type="FunFam" id="2.60.120.10:FF:000220">
    <property type="entry name" value="Uncharacterized protein"/>
    <property type="match status" value="1"/>
</dbReference>
<reference evidence="3" key="1">
    <citation type="submission" date="2021-01" db="EMBL/GenBank/DDBJ databases">
        <authorList>
            <consortium name="Genoscope - CEA"/>
            <person name="William W."/>
        </authorList>
    </citation>
    <scope>NUCLEOTIDE SEQUENCE</scope>
</reference>
<dbReference type="AlphaFoldDB" id="A0A8S1NUY5"/>
<dbReference type="PANTHER" id="PTHR11635">
    <property type="entry name" value="CAMP-DEPENDENT PROTEIN KINASE REGULATORY CHAIN"/>
    <property type="match status" value="1"/>
</dbReference>
<feature type="domain" description="Cyclic nucleotide-binding" evidence="2">
    <location>
        <begin position="70"/>
        <end position="200"/>
    </location>
</feature>